<dbReference type="InParanoid" id="A0A5R8QGH4"/>
<name>A0A5R8QGH4_9FIRM</name>
<dbReference type="RefSeq" id="WP_138189716.1">
    <property type="nucleotide sequence ID" value="NZ_VBWP01000001.1"/>
</dbReference>
<gene>
    <name evidence="1" type="ORF">FEZ08_00370</name>
</gene>
<organism evidence="1 2">
    <name type="scientific">Culicoidibacter larvae</name>
    <dbReference type="NCBI Taxonomy" id="2579976"/>
    <lineage>
        <taxon>Bacteria</taxon>
        <taxon>Bacillati</taxon>
        <taxon>Bacillota</taxon>
        <taxon>Culicoidibacteria</taxon>
        <taxon>Culicoidibacterales</taxon>
        <taxon>Culicoidibacteraceae</taxon>
        <taxon>Culicoidibacter</taxon>
    </lineage>
</organism>
<dbReference type="AlphaFoldDB" id="A0A5R8QGH4"/>
<evidence type="ECO:0000313" key="1">
    <source>
        <dbReference type="EMBL" id="TLG77105.1"/>
    </source>
</evidence>
<dbReference type="EMBL" id="VBWP01000001">
    <property type="protein sequence ID" value="TLG77105.1"/>
    <property type="molecule type" value="Genomic_DNA"/>
</dbReference>
<evidence type="ECO:0000313" key="2">
    <source>
        <dbReference type="Proteomes" id="UP000306912"/>
    </source>
</evidence>
<sequence>MFKKIGEKFTQMAQDQAEATNHINETVVRLFNEHVEDAQDYVVGVGQIEIESGGAGNAAAKIFLNVAMVESSDYIIGVNNKTQQLVVLAINNDEILDKHILEKGAYQFSKESKAVDEVMGFFGGVGRSLAHNRRDRYDRERFNLKTDELQLRFLIGSYMPEGTNYPYNNAPLVEALKELIKTAK</sequence>
<comment type="caution">
    <text evidence="1">The sequence shown here is derived from an EMBL/GenBank/DDBJ whole genome shotgun (WGS) entry which is preliminary data.</text>
</comment>
<accession>A0A5R8QGH4</accession>
<keyword evidence="2" id="KW-1185">Reference proteome</keyword>
<reference evidence="1 2" key="1">
    <citation type="submission" date="2019-05" db="EMBL/GenBank/DDBJ databases">
        <title>Culicoidintestinum kansasii gen. nov., sp. nov. from the gastrointestinal tract of the biting midge, Culicoides sonorensis.</title>
        <authorList>
            <person name="Neupane S."/>
            <person name="Ghosh A."/>
            <person name="Gunther S."/>
            <person name="Martin K."/>
            <person name="Zurek L."/>
        </authorList>
    </citation>
    <scope>NUCLEOTIDE SEQUENCE [LARGE SCALE GENOMIC DNA]</scope>
    <source>
        <strain evidence="1 2">CS-1</strain>
    </source>
</reference>
<dbReference type="Proteomes" id="UP000306912">
    <property type="component" value="Unassembled WGS sequence"/>
</dbReference>
<protein>
    <submittedName>
        <fullName evidence="1">Uncharacterized protein</fullName>
    </submittedName>
</protein>
<proteinExistence type="predicted"/>